<comment type="caution">
    <text evidence="6">The sequence shown here is derived from an EMBL/GenBank/DDBJ whole genome shotgun (WGS) entry which is preliminary data.</text>
</comment>
<dbReference type="InterPro" id="IPR005561">
    <property type="entry name" value="ANTAR"/>
</dbReference>
<evidence type="ECO:0000256" key="1">
    <source>
        <dbReference type="ARBA" id="ARBA00022553"/>
    </source>
</evidence>
<dbReference type="InterPro" id="IPR036388">
    <property type="entry name" value="WH-like_DNA-bd_sf"/>
</dbReference>
<dbReference type="SMART" id="SM01012">
    <property type="entry name" value="ANTAR"/>
    <property type="match status" value="1"/>
</dbReference>
<dbReference type="EMBL" id="BONK01000018">
    <property type="protein sequence ID" value="GIG23338.1"/>
    <property type="molecule type" value="Genomic_DNA"/>
</dbReference>
<organism evidence="6 7">
    <name type="scientific">Cellulomonas chitinilytica</name>
    <dbReference type="NCBI Taxonomy" id="398759"/>
    <lineage>
        <taxon>Bacteria</taxon>
        <taxon>Bacillati</taxon>
        <taxon>Actinomycetota</taxon>
        <taxon>Actinomycetes</taxon>
        <taxon>Micrococcales</taxon>
        <taxon>Cellulomonadaceae</taxon>
        <taxon>Cellulomonas</taxon>
    </lineage>
</organism>
<evidence type="ECO:0000313" key="6">
    <source>
        <dbReference type="EMBL" id="GIG23338.1"/>
    </source>
</evidence>
<dbReference type="InterPro" id="IPR008327">
    <property type="entry name" value="Sig_transdc_resp-reg_antiterm"/>
</dbReference>
<dbReference type="Gene3D" id="3.40.50.2300">
    <property type="match status" value="1"/>
</dbReference>
<evidence type="ECO:0000259" key="5">
    <source>
        <dbReference type="PROSITE" id="PS50921"/>
    </source>
</evidence>
<dbReference type="GO" id="GO:0003723">
    <property type="term" value="F:RNA binding"/>
    <property type="evidence" value="ECO:0007669"/>
    <property type="project" value="InterPro"/>
</dbReference>
<dbReference type="InterPro" id="IPR011006">
    <property type="entry name" value="CheY-like_superfamily"/>
</dbReference>
<feature type="modified residue" description="4-aspartylphosphate" evidence="2">
    <location>
        <position position="90"/>
    </location>
</feature>
<dbReference type="GO" id="GO:0000160">
    <property type="term" value="P:phosphorelay signal transduction system"/>
    <property type="evidence" value="ECO:0007669"/>
    <property type="project" value="InterPro"/>
</dbReference>
<dbReference type="Gene3D" id="1.10.10.10">
    <property type="entry name" value="Winged helix-like DNA-binding domain superfamily/Winged helix DNA-binding domain"/>
    <property type="match status" value="1"/>
</dbReference>
<dbReference type="Pfam" id="PF03861">
    <property type="entry name" value="ANTAR"/>
    <property type="match status" value="1"/>
</dbReference>
<dbReference type="PANTHER" id="PTHR44591:SF3">
    <property type="entry name" value="RESPONSE REGULATORY DOMAIN-CONTAINING PROTEIN"/>
    <property type="match status" value="1"/>
</dbReference>
<feature type="domain" description="Response regulatory" evidence="4">
    <location>
        <begin position="40"/>
        <end position="154"/>
    </location>
</feature>
<dbReference type="PROSITE" id="PS50110">
    <property type="entry name" value="RESPONSE_REGULATORY"/>
    <property type="match status" value="1"/>
</dbReference>
<dbReference type="Pfam" id="PF00072">
    <property type="entry name" value="Response_reg"/>
    <property type="match status" value="1"/>
</dbReference>
<sequence>MTNDVTPEPTEQAPEALDLSASAPAEVPAATAAPARPARRAVVAEDEALIRMDVVETLRDAGFDVVGEAGDGEQAVALATELKPDVVVMDVKMPVLDGISAAERIGKAHLAPVVLLTAFSQTELVERARDAGAMAYVVKPFSPADLLPAVEIAISRYAQITALESEVADLAERFETRKRVDRAKGLLMTKMGLTEPESFRWIQKTSMDRRLTMREVADAVIEQVGGGAS</sequence>
<dbReference type="PANTHER" id="PTHR44591">
    <property type="entry name" value="STRESS RESPONSE REGULATOR PROTEIN 1"/>
    <property type="match status" value="1"/>
</dbReference>
<dbReference type="SMART" id="SM00448">
    <property type="entry name" value="REC"/>
    <property type="match status" value="1"/>
</dbReference>
<dbReference type="PIRSF" id="PIRSF036382">
    <property type="entry name" value="RR_antiterm"/>
    <property type="match status" value="1"/>
</dbReference>
<feature type="region of interest" description="Disordered" evidence="3">
    <location>
        <begin position="1"/>
        <end position="22"/>
    </location>
</feature>
<evidence type="ECO:0000259" key="4">
    <source>
        <dbReference type="PROSITE" id="PS50110"/>
    </source>
</evidence>
<feature type="domain" description="ANTAR" evidence="5">
    <location>
        <begin position="160"/>
        <end position="221"/>
    </location>
</feature>
<proteinExistence type="predicted"/>
<evidence type="ECO:0000313" key="7">
    <source>
        <dbReference type="Proteomes" id="UP000632740"/>
    </source>
</evidence>
<reference evidence="6" key="1">
    <citation type="submission" date="2021-01" db="EMBL/GenBank/DDBJ databases">
        <title>Whole genome shotgun sequence of Cellulomonas chitinilytica NBRC 110799.</title>
        <authorList>
            <person name="Komaki H."/>
            <person name="Tamura T."/>
        </authorList>
    </citation>
    <scope>NUCLEOTIDE SEQUENCE</scope>
    <source>
        <strain evidence="6">NBRC 110799</strain>
    </source>
</reference>
<dbReference type="PROSITE" id="PS50921">
    <property type="entry name" value="ANTAR"/>
    <property type="match status" value="1"/>
</dbReference>
<name>A0A919P7C2_9CELL</name>
<dbReference type="FunFam" id="1.10.10.10:FF:000157">
    <property type="entry name" value="Response regulator receiver"/>
    <property type="match status" value="1"/>
</dbReference>
<gene>
    <name evidence="6" type="ORF">Cch01nite_40620</name>
</gene>
<evidence type="ECO:0000256" key="3">
    <source>
        <dbReference type="SAM" id="MobiDB-lite"/>
    </source>
</evidence>
<dbReference type="InterPro" id="IPR050595">
    <property type="entry name" value="Bact_response_regulator"/>
</dbReference>
<protein>
    <submittedName>
        <fullName evidence="6">Transcriptional regulator</fullName>
    </submittedName>
</protein>
<dbReference type="Proteomes" id="UP000632740">
    <property type="component" value="Unassembled WGS sequence"/>
</dbReference>
<dbReference type="RefSeq" id="WP_203758343.1">
    <property type="nucleotide sequence ID" value="NZ_BONK01000018.1"/>
</dbReference>
<keyword evidence="7" id="KW-1185">Reference proteome</keyword>
<dbReference type="InterPro" id="IPR001789">
    <property type="entry name" value="Sig_transdc_resp-reg_receiver"/>
</dbReference>
<dbReference type="SUPFAM" id="SSF52172">
    <property type="entry name" value="CheY-like"/>
    <property type="match status" value="1"/>
</dbReference>
<accession>A0A919P7C2</accession>
<evidence type="ECO:0000256" key="2">
    <source>
        <dbReference type="PROSITE-ProRule" id="PRU00169"/>
    </source>
</evidence>
<dbReference type="AlphaFoldDB" id="A0A919P7C2"/>
<keyword evidence="1 2" id="KW-0597">Phosphoprotein</keyword>